<reference evidence="1 2" key="1">
    <citation type="journal article" date="2024" name="BMC Genomics">
        <title>De novo assembly and annotation of Popillia japonica's genome with initial clues to its potential as an invasive pest.</title>
        <authorList>
            <person name="Cucini C."/>
            <person name="Boschi S."/>
            <person name="Funari R."/>
            <person name="Cardaioli E."/>
            <person name="Iannotti N."/>
            <person name="Marturano G."/>
            <person name="Paoli F."/>
            <person name="Bruttini M."/>
            <person name="Carapelli A."/>
            <person name="Frati F."/>
            <person name="Nardi F."/>
        </authorList>
    </citation>
    <scope>NUCLEOTIDE SEQUENCE [LARGE SCALE GENOMIC DNA]</scope>
    <source>
        <strain evidence="1">DMR45628</strain>
    </source>
</reference>
<comment type="caution">
    <text evidence="1">The sequence shown here is derived from an EMBL/GenBank/DDBJ whole genome shotgun (WGS) entry which is preliminary data.</text>
</comment>
<dbReference type="AlphaFoldDB" id="A0AAW1JUW5"/>
<name>A0AAW1JUW5_POPJA</name>
<proteinExistence type="predicted"/>
<protein>
    <submittedName>
        <fullName evidence="1">Uncharacterized protein</fullName>
    </submittedName>
</protein>
<keyword evidence="2" id="KW-1185">Reference proteome</keyword>
<evidence type="ECO:0000313" key="1">
    <source>
        <dbReference type="EMBL" id="KAK9708746.1"/>
    </source>
</evidence>
<organism evidence="1 2">
    <name type="scientific">Popillia japonica</name>
    <name type="common">Japanese beetle</name>
    <dbReference type="NCBI Taxonomy" id="7064"/>
    <lineage>
        <taxon>Eukaryota</taxon>
        <taxon>Metazoa</taxon>
        <taxon>Ecdysozoa</taxon>
        <taxon>Arthropoda</taxon>
        <taxon>Hexapoda</taxon>
        <taxon>Insecta</taxon>
        <taxon>Pterygota</taxon>
        <taxon>Neoptera</taxon>
        <taxon>Endopterygota</taxon>
        <taxon>Coleoptera</taxon>
        <taxon>Polyphaga</taxon>
        <taxon>Scarabaeiformia</taxon>
        <taxon>Scarabaeidae</taxon>
        <taxon>Rutelinae</taxon>
        <taxon>Popillia</taxon>
    </lineage>
</organism>
<dbReference type="EMBL" id="JASPKY010000322">
    <property type="protein sequence ID" value="KAK9708746.1"/>
    <property type="molecule type" value="Genomic_DNA"/>
</dbReference>
<sequence>MLIKTEKERYFHNIIDGNKHNSKGLWRNLITLIPDNNKKKQVEKSIPFHSELVEEDGNIAEKFNLYLIRSIRDIVDEVNIVNSHGYVLGNIETYGEWSSFREIDMYAKKLKRILKAEESIDEMGKQPVILFITRHVRLL</sequence>
<gene>
    <name evidence="1" type="ORF">QE152_g27029</name>
</gene>
<evidence type="ECO:0000313" key="2">
    <source>
        <dbReference type="Proteomes" id="UP001458880"/>
    </source>
</evidence>
<dbReference type="Proteomes" id="UP001458880">
    <property type="component" value="Unassembled WGS sequence"/>
</dbReference>
<accession>A0AAW1JUW5</accession>